<keyword evidence="3" id="KW-1185">Reference proteome</keyword>
<dbReference type="AlphaFoldDB" id="A0A1T4WR62"/>
<dbReference type="EMBL" id="FUYA01000009">
    <property type="protein sequence ID" value="SKA79101.1"/>
    <property type="molecule type" value="Genomic_DNA"/>
</dbReference>
<evidence type="ECO:0000313" key="2">
    <source>
        <dbReference type="EMBL" id="SKA79101.1"/>
    </source>
</evidence>
<gene>
    <name evidence="2" type="ORF">SAMN02745702_02494</name>
</gene>
<organism evidence="2 3">
    <name type="scientific">Desulfobaculum bizertense DSM 18034</name>
    <dbReference type="NCBI Taxonomy" id="1121442"/>
    <lineage>
        <taxon>Bacteria</taxon>
        <taxon>Pseudomonadati</taxon>
        <taxon>Thermodesulfobacteriota</taxon>
        <taxon>Desulfovibrionia</taxon>
        <taxon>Desulfovibrionales</taxon>
        <taxon>Desulfovibrionaceae</taxon>
        <taxon>Desulfobaculum</taxon>
    </lineage>
</organism>
<dbReference type="Proteomes" id="UP000189733">
    <property type="component" value="Unassembled WGS sequence"/>
</dbReference>
<keyword evidence="1" id="KW-0732">Signal</keyword>
<feature type="signal peptide" evidence="1">
    <location>
        <begin position="1"/>
        <end position="23"/>
    </location>
</feature>
<protein>
    <submittedName>
        <fullName evidence="2">Uncharacterized protein</fullName>
    </submittedName>
</protein>
<dbReference type="RefSeq" id="WP_144012620.1">
    <property type="nucleotide sequence ID" value="NZ_FUYA01000009.1"/>
</dbReference>
<feature type="chain" id="PRO_5013160039" evidence="1">
    <location>
        <begin position="24"/>
        <end position="204"/>
    </location>
</feature>
<dbReference type="STRING" id="1121442.SAMN02745702_02494"/>
<proteinExistence type="predicted"/>
<dbReference type="OrthoDB" id="5456013at2"/>
<sequence length="204" mass="23486">MNMHRKILFFLLLCLCLTSTAYAKSDLPLTIAGITLGDHISSCEEMCVEDTAIALRDEMYITEINIDRGQLPGVRGGTIGVGNCFAPGTIVRVKIKFQDRSEELFEDLLDLYDKKLGKKRTWQGDAFHIIQSWQWVFTGEKGEKVEILLTYSRNPEFRPGVSVKMTLRSLYLKELECWKKKHEKEHEKHKPIDKAVDLKTFLPH</sequence>
<name>A0A1T4WR62_9BACT</name>
<evidence type="ECO:0000313" key="3">
    <source>
        <dbReference type="Proteomes" id="UP000189733"/>
    </source>
</evidence>
<accession>A0A1T4WR62</accession>
<evidence type="ECO:0000256" key="1">
    <source>
        <dbReference type="SAM" id="SignalP"/>
    </source>
</evidence>
<reference evidence="2 3" key="1">
    <citation type="submission" date="2017-02" db="EMBL/GenBank/DDBJ databases">
        <authorList>
            <person name="Peterson S.W."/>
        </authorList>
    </citation>
    <scope>NUCLEOTIDE SEQUENCE [LARGE SCALE GENOMIC DNA]</scope>
    <source>
        <strain evidence="2 3">DSM 18034</strain>
    </source>
</reference>